<dbReference type="AlphaFoldDB" id="A0ABD3BTT6"/>
<dbReference type="Proteomes" id="UP001632038">
    <property type="component" value="Unassembled WGS sequence"/>
</dbReference>
<dbReference type="SUPFAM" id="SSF52047">
    <property type="entry name" value="RNI-like"/>
    <property type="match status" value="1"/>
</dbReference>
<dbReference type="PANTHER" id="PTHR31639:SF256">
    <property type="entry name" value="OS07G0242900 PROTEIN"/>
    <property type="match status" value="1"/>
</dbReference>
<dbReference type="EMBL" id="JAVIJP010000066">
    <property type="protein sequence ID" value="KAL3620514.1"/>
    <property type="molecule type" value="Genomic_DNA"/>
</dbReference>
<keyword evidence="3" id="KW-1185">Reference proteome</keyword>
<dbReference type="InterPro" id="IPR055411">
    <property type="entry name" value="LRR_FXL15/At3g58940/PEG3-like"/>
</dbReference>
<reference evidence="3" key="1">
    <citation type="journal article" date="2024" name="IScience">
        <title>Strigolactones Initiate the Formation of Haustorium-like Structures in Castilleja.</title>
        <authorList>
            <person name="Buerger M."/>
            <person name="Peterson D."/>
            <person name="Chory J."/>
        </authorList>
    </citation>
    <scope>NUCLEOTIDE SEQUENCE [LARGE SCALE GENOMIC DNA]</scope>
</reference>
<dbReference type="Pfam" id="PF24758">
    <property type="entry name" value="LRR_At5g56370"/>
    <property type="match status" value="1"/>
</dbReference>
<sequence>MLWQFRWTQSPRLVFGKIGNWIPEADVQDLVSRVNRTLVIYGRNDLDTFELEFPYSKSYSPDVNAASNYVSECIPETAEVVGMHCGNNRVAVVDRATHQESELQQHVMDKMLSGRPVLRCLILLGFRSFGGVKRVLVVCGLNNLDTFELDFPYSKIYSPDVNVWVGFAVKSKAKRVSLSINHVLDDYYTLPQTIFQSAFVKQLTLRECTVAPRGAIEWPSLTKLHIEGAELQQHVIEKILSGCPVLHCLVLEHWSTEVMSNAMELLEKVRHVKVVDLRYGYIKVLSLVAISDYRFPQSARTCLTVEVPTEECSIHVLVDLLESSPNLETSNNFLGNGLCTCLDSKIGLDCDLLHFTDKTLDGEPMLILARILLNKAPALEKMVVHNEIFIQSPSRYRKHY</sequence>
<evidence type="ECO:0000259" key="1">
    <source>
        <dbReference type="Pfam" id="PF24758"/>
    </source>
</evidence>
<accession>A0ABD3BTT6</accession>
<dbReference type="PANTHER" id="PTHR31639">
    <property type="entry name" value="F-BOX PROTEIN-LIKE"/>
    <property type="match status" value="1"/>
</dbReference>
<evidence type="ECO:0000313" key="2">
    <source>
        <dbReference type="EMBL" id="KAL3620514.1"/>
    </source>
</evidence>
<evidence type="ECO:0000313" key="3">
    <source>
        <dbReference type="Proteomes" id="UP001632038"/>
    </source>
</evidence>
<name>A0ABD3BTT6_9LAMI</name>
<feature type="domain" description="F-box/LRR-repeat protein 15/At3g58940/PEG3-like LRR" evidence="1">
    <location>
        <begin position="164"/>
        <end position="256"/>
    </location>
</feature>
<protein>
    <recommendedName>
        <fullName evidence="1">F-box/LRR-repeat protein 15/At3g58940/PEG3-like LRR domain-containing protein</fullName>
    </recommendedName>
</protein>
<organism evidence="2 3">
    <name type="scientific">Castilleja foliolosa</name>
    <dbReference type="NCBI Taxonomy" id="1961234"/>
    <lineage>
        <taxon>Eukaryota</taxon>
        <taxon>Viridiplantae</taxon>
        <taxon>Streptophyta</taxon>
        <taxon>Embryophyta</taxon>
        <taxon>Tracheophyta</taxon>
        <taxon>Spermatophyta</taxon>
        <taxon>Magnoliopsida</taxon>
        <taxon>eudicotyledons</taxon>
        <taxon>Gunneridae</taxon>
        <taxon>Pentapetalae</taxon>
        <taxon>asterids</taxon>
        <taxon>lamiids</taxon>
        <taxon>Lamiales</taxon>
        <taxon>Orobanchaceae</taxon>
        <taxon>Pedicularideae</taxon>
        <taxon>Castillejinae</taxon>
        <taxon>Castilleja</taxon>
    </lineage>
</organism>
<comment type="caution">
    <text evidence="2">The sequence shown here is derived from an EMBL/GenBank/DDBJ whole genome shotgun (WGS) entry which is preliminary data.</text>
</comment>
<proteinExistence type="predicted"/>
<gene>
    <name evidence="2" type="ORF">CASFOL_035426</name>
</gene>